<name>A0A143YA70_9LACT</name>
<protein>
    <submittedName>
        <fullName evidence="1">Uncharacterized protein</fullName>
    </submittedName>
</protein>
<reference evidence="1 2" key="1">
    <citation type="submission" date="2016-02" db="EMBL/GenBank/DDBJ databases">
        <authorList>
            <person name="Wen L."/>
            <person name="He K."/>
            <person name="Yang H."/>
        </authorList>
    </citation>
    <scope>NUCLEOTIDE SEQUENCE [LARGE SCALE GENOMIC DNA]</scope>
    <source>
        <strain evidence="1">Trichococcus palustris</strain>
    </source>
</reference>
<dbReference type="EMBL" id="FJNE01000001">
    <property type="protein sequence ID" value="CZQ83793.1"/>
    <property type="molecule type" value="Genomic_DNA"/>
</dbReference>
<dbReference type="OrthoDB" id="2168567at2"/>
<dbReference type="RefSeq" id="WP_087030834.1">
    <property type="nucleotide sequence ID" value="NZ_FJNE01000001.1"/>
</dbReference>
<dbReference type="STRING" id="140314.SAMN04488076_103197"/>
<dbReference type="Proteomes" id="UP000242754">
    <property type="component" value="Unassembled WGS sequence"/>
</dbReference>
<evidence type="ECO:0000313" key="1">
    <source>
        <dbReference type="EMBL" id="CZQ83793.1"/>
    </source>
</evidence>
<dbReference type="AlphaFoldDB" id="A0A143YA70"/>
<keyword evidence="2" id="KW-1185">Reference proteome</keyword>
<evidence type="ECO:0000313" key="2">
    <source>
        <dbReference type="Proteomes" id="UP000242754"/>
    </source>
</evidence>
<accession>A0A143YA70</accession>
<proteinExistence type="predicted"/>
<sequence>MAFNFFIRKKEEPVQQQEAPKKNVVNADLLLKRIELMHDTHYSVARHKNGKGEPRGYCRALKDIEEIIKDMKEVEA</sequence>
<organism evidence="1 2">
    <name type="scientific">Trichococcus palustris</name>
    <dbReference type="NCBI Taxonomy" id="140314"/>
    <lineage>
        <taxon>Bacteria</taxon>
        <taxon>Bacillati</taxon>
        <taxon>Bacillota</taxon>
        <taxon>Bacilli</taxon>
        <taxon>Lactobacillales</taxon>
        <taxon>Carnobacteriaceae</taxon>
        <taxon>Trichococcus</taxon>
    </lineage>
</organism>
<gene>
    <name evidence="1" type="ORF">Tpal_488</name>
</gene>